<sequence>MFFSRTTRDECAIQQAERNHQGMAQVLTIVVFMVAISLRFPLWFVVLSAIVNGTALTYLTRCFASRRSGTGGDPFLGAIVIGSGLASIALTLNWWAVEQQSKLAPGVLLHMANHIEATSNPALAWSSVLTQWGSCAIFLVIVVAWVLGSGRAD</sequence>
<feature type="transmembrane region" description="Helical" evidence="1">
    <location>
        <begin position="75"/>
        <end position="96"/>
    </location>
</feature>
<protein>
    <submittedName>
        <fullName evidence="2">Uncharacterized protein</fullName>
    </submittedName>
</protein>
<keyword evidence="1" id="KW-1133">Transmembrane helix</keyword>
<dbReference type="EMBL" id="FCON02000087">
    <property type="protein sequence ID" value="SAL79857.1"/>
    <property type="molecule type" value="Genomic_DNA"/>
</dbReference>
<gene>
    <name evidence="2" type="ORF">AWB68_05733</name>
</gene>
<reference evidence="2" key="1">
    <citation type="submission" date="2016-01" db="EMBL/GenBank/DDBJ databases">
        <authorList>
            <person name="Peeters C."/>
        </authorList>
    </citation>
    <scope>NUCLEOTIDE SEQUENCE [LARGE SCALE GENOMIC DNA]</scope>
    <source>
        <strain evidence="2">LMG 22940</strain>
    </source>
</reference>
<proteinExistence type="predicted"/>
<accession>A0A158KFJ0</accession>
<evidence type="ECO:0000313" key="3">
    <source>
        <dbReference type="Proteomes" id="UP000054770"/>
    </source>
</evidence>
<organism evidence="2 3">
    <name type="scientific">Caballeronia choica</name>
    <dbReference type="NCBI Taxonomy" id="326476"/>
    <lineage>
        <taxon>Bacteria</taxon>
        <taxon>Pseudomonadati</taxon>
        <taxon>Pseudomonadota</taxon>
        <taxon>Betaproteobacteria</taxon>
        <taxon>Burkholderiales</taxon>
        <taxon>Burkholderiaceae</taxon>
        <taxon>Caballeronia</taxon>
    </lineage>
</organism>
<comment type="caution">
    <text evidence="2">The sequence shown here is derived from an EMBL/GenBank/DDBJ whole genome shotgun (WGS) entry which is preliminary data.</text>
</comment>
<feature type="transmembrane region" description="Helical" evidence="1">
    <location>
        <begin position="129"/>
        <end position="148"/>
    </location>
</feature>
<name>A0A158KFJ0_9BURK</name>
<dbReference type="AlphaFoldDB" id="A0A158KFJ0"/>
<dbReference type="Proteomes" id="UP000054770">
    <property type="component" value="Unassembled WGS sequence"/>
</dbReference>
<evidence type="ECO:0000256" key="1">
    <source>
        <dbReference type="SAM" id="Phobius"/>
    </source>
</evidence>
<keyword evidence="3" id="KW-1185">Reference proteome</keyword>
<dbReference type="RefSeq" id="WP_235028548.1">
    <property type="nucleotide sequence ID" value="NZ_FCON02000087.1"/>
</dbReference>
<keyword evidence="1" id="KW-0812">Transmembrane</keyword>
<keyword evidence="1" id="KW-0472">Membrane</keyword>
<evidence type="ECO:0000313" key="2">
    <source>
        <dbReference type="EMBL" id="SAL79857.1"/>
    </source>
</evidence>